<evidence type="ECO:0000313" key="2">
    <source>
        <dbReference type="EMBL" id="KAK4108924.1"/>
    </source>
</evidence>
<accession>A0AAN6QEY7</accession>
<protein>
    <submittedName>
        <fullName evidence="2">Uncharacterized protein</fullName>
    </submittedName>
</protein>
<dbReference type="AlphaFoldDB" id="A0AAN6QEY7"/>
<feature type="chain" id="PRO_5042958780" evidence="1">
    <location>
        <begin position="24"/>
        <end position="85"/>
    </location>
</feature>
<name>A0AAN6QEY7_9PEZI</name>
<dbReference type="RefSeq" id="XP_064666494.1">
    <property type="nucleotide sequence ID" value="XM_064815981.1"/>
</dbReference>
<sequence>MRLRSRWFFFFFFFFSLPAPAISRRMADGWGALSARYPSYLSMDPLESRSLFDFLHEPAADKLWIENATQYLRNANYDVAVAVNQ</sequence>
<feature type="signal peptide" evidence="1">
    <location>
        <begin position="1"/>
        <end position="23"/>
    </location>
</feature>
<keyword evidence="3" id="KW-1185">Reference proteome</keyword>
<comment type="caution">
    <text evidence="2">The sequence shown here is derived from an EMBL/GenBank/DDBJ whole genome shotgun (WGS) entry which is preliminary data.</text>
</comment>
<dbReference type="GeneID" id="89940106"/>
<reference evidence="2" key="1">
    <citation type="journal article" date="2023" name="Mol. Phylogenet. Evol.">
        <title>Genome-scale phylogeny and comparative genomics of the fungal order Sordariales.</title>
        <authorList>
            <person name="Hensen N."/>
            <person name="Bonometti L."/>
            <person name="Westerberg I."/>
            <person name="Brannstrom I.O."/>
            <person name="Guillou S."/>
            <person name="Cros-Aarteil S."/>
            <person name="Calhoun S."/>
            <person name="Haridas S."/>
            <person name="Kuo A."/>
            <person name="Mondo S."/>
            <person name="Pangilinan J."/>
            <person name="Riley R."/>
            <person name="LaButti K."/>
            <person name="Andreopoulos B."/>
            <person name="Lipzen A."/>
            <person name="Chen C."/>
            <person name="Yan M."/>
            <person name="Daum C."/>
            <person name="Ng V."/>
            <person name="Clum A."/>
            <person name="Steindorff A."/>
            <person name="Ohm R.A."/>
            <person name="Martin F."/>
            <person name="Silar P."/>
            <person name="Natvig D.O."/>
            <person name="Lalanne C."/>
            <person name="Gautier V."/>
            <person name="Ament-Velasquez S.L."/>
            <person name="Kruys A."/>
            <person name="Hutchinson M.I."/>
            <person name="Powell A.J."/>
            <person name="Barry K."/>
            <person name="Miller A.N."/>
            <person name="Grigoriev I.V."/>
            <person name="Debuchy R."/>
            <person name="Gladieux P."/>
            <person name="Hiltunen Thoren M."/>
            <person name="Johannesson H."/>
        </authorList>
    </citation>
    <scope>NUCLEOTIDE SEQUENCE</scope>
    <source>
        <strain evidence="2">CBS 508.74</strain>
    </source>
</reference>
<keyword evidence="1" id="KW-0732">Signal</keyword>
<dbReference type="Proteomes" id="UP001302812">
    <property type="component" value="Unassembled WGS sequence"/>
</dbReference>
<reference evidence="2" key="2">
    <citation type="submission" date="2023-05" db="EMBL/GenBank/DDBJ databases">
        <authorList>
            <consortium name="Lawrence Berkeley National Laboratory"/>
            <person name="Steindorff A."/>
            <person name="Hensen N."/>
            <person name="Bonometti L."/>
            <person name="Westerberg I."/>
            <person name="Brannstrom I.O."/>
            <person name="Guillou S."/>
            <person name="Cros-Aarteil S."/>
            <person name="Calhoun S."/>
            <person name="Haridas S."/>
            <person name="Kuo A."/>
            <person name="Mondo S."/>
            <person name="Pangilinan J."/>
            <person name="Riley R."/>
            <person name="Labutti K."/>
            <person name="Andreopoulos B."/>
            <person name="Lipzen A."/>
            <person name="Chen C."/>
            <person name="Yanf M."/>
            <person name="Daum C."/>
            <person name="Ng V."/>
            <person name="Clum A."/>
            <person name="Ohm R."/>
            <person name="Martin F."/>
            <person name="Silar P."/>
            <person name="Natvig D."/>
            <person name="Lalanne C."/>
            <person name="Gautier V."/>
            <person name="Ament-Velasquez S.L."/>
            <person name="Kruys A."/>
            <person name="Hutchinson M.I."/>
            <person name="Powell A.J."/>
            <person name="Barry K."/>
            <person name="Miller A.N."/>
            <person name="Grigoriev I.V."/>
            <person name="Debuchy R."/>
            <person name="Gladieux P."/>
            <person name="Thoren M.H."/>
            <person name="Johannesson H."/>
        </authorList>
    </citation>
    <scope>NUCLEOTIDE SEQUENCE</scope>
    <source>
        <strain evidence="2">CBS 508.74</strain>
    </source>
</reference>
<gene>
    <name evidence="2" type="ORF">N656DRAFT_783574</name>
</gene>
<dbReference type="EMBL" id="MU853359">
    <property type="protein sequence ID" value="KAK4108924.1"/>
    <property type="molecule type" value="Genomic_DNA"/>
</dbReference>
<proteinExistence type="predicted"/>
<evidence type="ECO:0000313" key="3">
    <source>
        <dbReference type="Proteomes" id="UP001302812"/>
    </source>
</evidence>
<evidence type="ECO:0000256" key="1">
    <source>
        <dbReference type="SAM" id="SignalP"/>
    </source>
</evidence>
<organism evidence="2 3">
    <name type="scientific">Canariomyces notabilis</name>
    <dbReference type="NCBI Taxonomy" id="2074819"/>
    <lineage>
        <taxon>Eukaryota</taxon>
        <taxon>Fungi</taxon>
        <taxon>Dikarya</taxon>
        <taxon>Ascomycota</taxon>
        <taxon>Pezizomycotina</taxon>
        <taxon>Sordariomycetes</taxon>
        <taxon>Sordariomycetidae</taxon>
        <taxon>Sordariales</taxon>
        <taxon>Chaetomiaceae</taxon>
        <taxon>Canariomyces</taxon>
    </lineage>
</organism>